<evidence type="ECO:0008006" key="5">
    <source>
        <dbReference type="Google" id="ProtNLM"/>
    </source>
</evidence>
<dbReference type="Proteomes" id="UP000322283">
    <property type="component" value="Unassembled WGS sequence"/>
</dbReference>
<gene>
    <name evidence="1" type="ORF">Maut_02275</name>
    <name evidence="2" type="ORF">MTAT_20480</name>
</gene>
<reference evidence="1 3" key="1">
    <citation type="submission" date="2016-08" db="EMBL/GenBank/DDBJ databases">
        <title>Moorella thermoacetica DSM 103132.</title>
        <authorList>
            <person name="Jendresen C.B."/>
            <person name="Redl S.M."/>
            <person name="Jensen T.O."/>
            <person name="Nielsen A.T."/>
        </authorList>
    </citation>
    <scope>NUCLEOTIDE SEQUENCE [LARGE SCALE GENOMIC DNA]</scope>
    <source>
        <strain evidence="1 3">DSM 103132</strain>
    </source>
</reference>
<keyword evidence="4" id="KW-1185">Reference proteome</keyword>
<dbReference type="AlphaFoldDB" id="A0AAC9MUE5"/>
<dbReference type="Proteomes" id="UP000094598">
    <property type="component" value="Chromosome"/>
</dbReference>
<accession>A0AAC9MUE5</accession>
<evidence type="ECO:0000313" key="2">
    <source>
        <dbReference type="EMBL" id="TYL12806.1"/>
    </source>
</evidence>
<dbReference type="EMBL" id="VCDX01000006">
    <property type="protein sequence ID" value="TYL12806.1"/>
    <property type="molecule type" value="Genomic_DNA"/>
</dbReference>
<protein>
    <recommendedName>
        <fullName evidence="5">DUF4183 domain-containing protein</fullName>
    </recommendedName>
</protein>
<organism evidence="1 3">
    <name type="scientific">Neomoorella thermoacetica</name>
    <name type="common">Clostridium thermoaceticum</name>
    <dbReference type="NCBI Taxonomy" id="1525"/>
    <lineage>
        <taxon>Bacteria</taxon>
        <taxon>Bacillati</taxon>
        <taxon>Bacillota</taxon>
        <taxon>Clostridia</taxon>
        <taxon>Neomoorellales</taxon>
        <taxon>Neomoorellaceae</taxon>
        <taxon>Neomoorella</taxon>
    </lineage>
</organism>
<evidence type="ECO:0000313" key="3">
    <source>
        <dbReference type="Proteomes" id="UP000094598"/>
    </source>
</evidence>
<name>A0AAC9MUE5_NEOTH</name>
<evidence type="ECO:0000313" key="4">
    <source>
        <dbReference type="Proteomes" id="UP000322283"/>
    </source>
</evidence>
<sequence>MAYVKDYDLYIRQKVGPSLPGTGLGNVTLEILGGADGINKIFQLSAPANFLQLYKNGLFMTPGPDYDYVFDGSTITFNEPPGAGAVITALCWRV</sequence>
<proteinExistence type="predicted"/>
<reference evidence="2 4" key="2">
    <citation type="submission" date="2019-05" db="EMBL/GenBank/DDBJ databases">
        <title>Genome sequence of Moorella thermoacetica ATCC 33924.</title>
        <authorList>
            <person name="Poehlein A."/>
            <person name="Bengelsdorf F.R."/>
            <person name="Duerre P."/>
            <person name="Daniel R."/>
        </authorList>
    </citation>
    <scope>NUCLEOTIDE SEQUENCE [LARGE SCALE GENOMIC DNA]</scope>
    <source>
        <strain evidence="2 4">ATCC 33924</strain>
    </source>
</reference>
<evidence type="ECO:0000313" key="1">
    <source>
        <dbReference type="EMBL" id="AOQ24703.1"/>
    </source>
</evidence>
<dbReference type="EMBL" id="CP017019">
    <property type="protein sequence ID" value="AOQ24703.1"/>
    <property type="molecule type" value="Genomic_DNA"/>
</dbReference>
<dbReference type="RefSeq" id="WP_069590500.1">
    <property type="nucleotide sequence ID" value="NZ_CP017019.1"/>
</dbReference>